<keyword evidence="2" id="KW-1185">Reference proteome</keyword>
<dbReference type="EMBL" id="VYYT01000131">
    <property type="protein sequence ID" value="KAK2765292.1"/>
    <property type="molecule type" value="Genomic_DNA"/>
</dbReference>
<proteinExistence type="predicted"/>
<protein>
    <recommendedName>
        <fullName evidence="3">Fungal N-terminal domain-containing protein</fullName>
    </recommendedName>
</protein>
<evidence type="ECO:0000313" key="2">
    <source>
        <dbReference type="Proteomes" id="UP001281614"/>
    </source>
</evidence>
<dbReference type="Proteomes" id="UP001281614">
    <property type="component" value="Unassembled WGS sequence"/>
</dbReference>
<evidence type="ECO:0008006" key="3">
    <source>
        <dbReference type="Google" id="ProtNLM"/>
    </source>
</evidence>
<dbReference type="AlphaFoldDB" id="A0AAE0D6K9"/>
<accession>A0AAE0D6K9</accession>
<organism evidence="1 2">
    <name type="scientific">Colletotrichum kahawae</name>
    <name type="common">Coffee berry disease fungus</name>
    <dbReference type="NCBI Taxonomy" id="34407"/>
    <lineage>
        <taxon>Eukaryota</taxon>
        <taxon>Fungi</taxon>
        <taxon>Dikarya</taxon>
        <taxon>Ascomycota</taxon>
        <taxon>Pezizomycotina</taxon>
        <taxon>Sordariomycetes</taxon>
        <taxon>Hypocreomycetidae</taxon>
        <taxon>Glomerellales</taxon>
        <taxon>Glomerellaceae</taxon>
        <taxon>Colletotrichum</taxon>
        <taxon>Colletotrichum gloeosporioides species complex</taxon>
    </lineage>
</organism>
<evidence type="ECO:0000313" key="1">
    <source>
        <dbReference type="EMBL" id="KAK2765292.1"/>
    </source>
</evidence>
<reference evidence="1" key="1">
    <citation type="submission" date="2023-02" db="EMBL/GenBank/DDBJ databases">
        <title>Colletotrichum kahawae CIFC_Que2 genome sequencing and assembly.</title>
        <authorList>
            <person name="Baroncelli R."/>
        </authorList>
    </citation>
    <scope>NUCLEOTIDE SEQUENCE</scope>
    <source>
        <strain evidence="1">CIFC_Que2</strain>
    </source>
</reference>
<name>A0AAE0D6K9_COLKA</name>
<gene>
    <name evidence="1" type="ORF">CKAH01_15665</name>
</gene>
<comment type="caution">
    <text evidence="1">The sequence shown here is derived from an EMBL/GenBank/DDBJ whole genome shotgun (WGS) entry which is preliminary data.</text>
</comment>
<sequence length="151" mass="16318">MADPLSIAASIAGLVAAAGKVYTVVSAFIDSTANAPQSAADTLAAVGEFKLALSSVQSVMNALDHLSASRKVMISLENISITMTSAVLTLSKLESLVCQIDGFRGRLRWVWKKKRVLNLLPRLESQKATLTLIVGVLRRHGLDFYVFTRKD</sequence>